<dbReference type="SMART" id="SM00834">
    <property type="entry name" value="CxxC_CXXC_SSSS"/>
    <property type="match status" value="1"/>
</dbReference>
<protein>
    <recommendedName>
        <fullName evidence="2">Putative regulatory protein FmdB zinc ribbon domain-containing protein</fullName>
    </recommendedName>
</protein>
<evidence type="ECO:0000259" key="2">
    <source>
        <dbReference type="SMART" id="SM00834"/>
    </source>
</evidence>
<dbReference type="NCBIfam" id="TIGR02605">
    <property type="entry name" value="CxxC_CxxC_SSSS"/>
    <property type="match status" value="1"/>
</dbReference>
<organism evidence="3">
    <name type="scientific">bioreactor metagenome</name>
    <dbReference type="NCBI Taxonomy" id="1076179"/>
    <lineage>
        <taxon>unclassified sequences</taxon>
        <taxon>metagenomes</taxon>
        <taxon>ecological metagenomes</taxon>
    </lineage>
</organism>
<feature type="domain" description="Putative regulatory protein FmdB zinc ribbon" evidence="2">
    <location>
        <begin position="1"/>
        <end position="41"/>
    </location>
</feature>
<dbReference type="Pfam" id="PF09723">
    <property type="entry name" value="Zn_ribbon_8"/>
    <property type="match status" value="1"/>
</dbReference>
<evidence type="ECO:0000256" key="1">
    <source>
        <dbReference type="SAM" id="MobiDB-lite"/>
    </source>
</evidence>
<feature type="region of interest" description="Disordered" evidence="1">
    <location>
        <begin position="63"/>
        <end position="115"/>
    </location>
</feature>
<dbReference type="EMBL" id="VSSQ01000008">
    <property type="protein sequence ID" value="MPL58904.1"/>
    <property type="molecule type" value="Genomic_DNA"/>
</dbReference>
<feature type="compositionally biased region" description="Polar residues" evidence="1">
    <location>
        <begin position="63"/>
        <end position="72"/>
    </location>
</feature>
<evidence type="ECO:0000313" key="3">
    <source>
        <dbReference type="EMBL" id="MPL58904.1"/>
    </source>
</evidence>
<feature type="compositionally biased region" description="Basic and acidic residues" evidence="1">
    <location>
        <begin position="73"/>
        <end position="87"/>
    </location>
</feature>
<proteinExistence type="predicted"/>
<comment type="caution">
    <text evidence="3">The sequence shown here is derived from an EMBL/GenBank/DDBJ whole genome shotgun (WGS) entry which is preliminary data.</text>
</comment>
<reference evidence="3" key="1">
    <citation type="submission" date="2019-08" db="EMBL/GenBank/DDBJ databases">
        <authorList>
            <person name="Kucharzyk K."/>
            <person name="Murdoch R.W."/>
            <person name="Higgins S."/>
            <person name="Loffler F."/>
        </authorList>
    </citation>
    <scope>NUCLEOTIDE SEQUENCE</scope>
</reference>
<name>A0A644SWA1_9ZZZZ</name>
<dbReference type="InterPro" id="IPR013429">
    <property type="entry name" value="Regulatory_FmdB_Zinc_ribbon"/>
</dbReference>
<feature type="compositionally biased region" description="Low complexity" evidence="1">
    <location>
        <begin position="88"/>
        <end position="102"/>
    </location>
</feature>
<dbReference type="PANTHER" id="PTHR34404">
    <property type="entry name" value="REGULATORY PROTEIN, FMDB FAMILY"/>
    <property type="match status" value="1"/>
</dbReference>
<gene>
    <name evidence="3" type="ORF">SDC9_04450</name>
</gene>
<accession>A0A644SWA1</accession>
<dbReference type="AlphaFoldDB" id="A0A644SWA1"/>
<sequence>MPTYEYECRDCHYNFEKFQAMSEDPVKVCPQCGGRVRRMIGGGSGIIFKGSGFYINDSRKSTVGATGVSKSSSEPRGESGASKEEKTSPAASSSAPASSGPASPSPAGPAAKAVS</sequence>
<dbReference type="PANTHER" id="PTHR34404:SF2">
    <property type="entry name" value="CONSERVED SERINE RICH PROTEIN"/>
    <property type="match status" value="1"/>
</dbReference>